<accession>A0A3L9MIF1</accession>
<dbReference type="Proteomes" id="UP000275348">
    <property type="component" value="Unassembled WGS sequence"/>
</dbReference>
<reference evidence="2 3" key="1">
    <citation type="submission" date="2018-10" db="EMBL/GenBank/DDBJ databases">
        <authorList>
            <person name="Chen X."/>
        </authorList>
    </citation>
    <scope>NUCLEOTIDE SEQUENCE [LARGE SCALE GENOMIC DNA]</scope>
    <source>
        <strain evidence="2 3">YIM 102668</strain>
    </source>
</reference>
<feature type="signal peptide" evidence="1">
    <location>
        <begin position="1"/>
        <end position="18"/>
    </location>
</feature>
<name>A0A3L9MIF1_9FLAO</name>
<gene>
    <name evidence="2" type="ORF">EAH69_00185</name>
</gene>
<evidence type="ECO:0000256" key="1">
    <source>
        <dbReference type="SAM" id="SignalP"/>
    </source>
</evidence>
<sequence length="190" mass="20762">MKKILFTALVAASSLVSAQGIDFGAKAGVVFNANDGFWEGMDGVSKAEGSTGFQLGAVLRARFAGFYVQPELLYTQTTNEYDKGKVKKKSMDIPVGVGKRFLGIAHAQIGPTFSYYFEDKLNVGNFVNASQDQFGVGYHIGGGVQIKNLMFDLRYQKGFGKLTSEFVQGSSKYQTENTPQNINLSVTYLF</sequence>
<keyword evidence="3" id="KW-1185">Reference proteome</keyword>
<dbReference type="EMBL" id="RDOJ01000001">
    <property type="protein sequence ID" value="RLZ12617.1"/>
    <property type="molecule type" value="Genomic_DNA"/>
</dbReference>
<feature type="chain" id="PRO_5017993617" evidence="1">
    <location>
        <begin position="19"/>
        <end position="190"/>
    </location>
</feature>
<organism evidence="2 3">
    <name type="scientific">Faecalibacter macacae</name>
    <dbReference type="NCBI Taxonomy" id="1859289"/>
    <lineage>
        <taxon>Bacteria</taxon>
        <taxon>Pseudomonadati</taxon>
        <taxon>Bacteroidota</taxon>
        <taxon>Flavobacteriia</taxon>
        <taxon>Flavobacteriales</taxon>
        <taxon>Weeksellaceae</taxon>
        <taxon>Faecalibacter</taxon>
    </lineage>
</organism>
<protein>
    <submittedName>
        <fullName evidence="2">PorT family protein</fullName>
    </submittedName>
</protein>
<evidence type="ECO:0000313" key="2">
    <source>
        <dbReference type="EMBL" id="RLZ12617.1"/>
    </source>
</evidence>
<proteinExistence type="predicted"/>
<dbReference type="AlphaFoldDB" id="A0A3L9MIF1"/>
<dbReference type="RefSeq" id="WP_121933195.1">
    <property type="nucleotide sequence ID" value="NZ_RDOJ01000001.1"/>
</dbReference>
<dbReference type="SUPFAM" id="SSF56925">
    <property type="entry name" value="OMPA-like"/>
    <property type="match status" value="1"/>
</dbReference>
<dbReference type="OrthoDB" id="1431594at2"/>
<evidence type="ECO:0000313" key="3">
    <source>
        <dbReference type="Proteomes" id="UP000275348"/>
    </source>
</evidence>
<comment type="caution">
    <text evidence="2">The sequence shown here is derived from an EMBL/GenBank/DDBJ whole genome shotgun (WGS) entry which is preliminary data.</text>
</comment>
<dbReference type="InterPro" id="IPR011250">
    <property type="entry name" value="OMP/PagP_B-barrel"/>
</dbReference>
<keyword evidence="1" id="KW-0732">Signal</keyword>